<gene>
    <name evidence="8" type="primary">phoR_2</name>
    <name evidence="8" type="ORF">HC248_02887</name>
</gene>
<dbReference type="FunFam" id="1.10.287.130:FF:000001">
    <property type="entry name" value="Two-component sensor histidine kinase"/>
    <property type="match status" value="1"/>
</dbReference>
<dbReference type="CDD" id="cd00082">
    <property type="entry name" value="HisKA"/>
    <property type="match status" value="1"/>
</dbReference>
<organism evidence="8 9">
    <name type="scientific">Polaromonas vacuolata</name>
    <dbReference type="NCBI Taxonomy" id="37448"/>
    <lineage>
        <taxon>Bacteria</taxon>
        <taxon>Pseudomonadati</taxon>
        <taxon>Pseudomonadota</taxon>
        <taxon>Betaproteobacteria</taxon>
        <taxon>Burkholderiales</taxon>
        <taxon>Comamonadaceae</taxon>
        <taxon>Polaromonas</taxon>
    </lineage>
</organism>
<dbReference type="CDD" id="cd00130">
    <property type="entry name" value="PAS"/>
    <property type="match status" value="1"/>
</dbReference>
<keyword evidence="9" id="KW-1185">Reference proteome</keyword>
<evidence type="ECO:0000256" key="5">
    <source>
        <dbReference type="ARBA" id="ARBA00022777"/>
    </source>
</evidence>
<dbReference type="InterPro" id="IPR029016">
    <property type="entry name" value="GAF-like_dom_sf"/>
</dbReference>
<dbReference type="KEGG" id="pvac:HC248_02887"/>
<dbReference type="InterPro" id="IPR003661">
    <property type="entry name" value="HisK_dim/P_dom"/>
</dbReference>
<keyword evidence="5" id="KW-0418">Kinase</keyword>
<name>A0A6H2HCF8_9BURK</name>
<dbReference type="NCBIfam" id="TIGR00229">
    <property type="entry name" value="sensory_box"/>
    <property type="match status" value="1"/>
</dbReference>
<dbReference type="Pfam" id="PF01590">
    <property type="entry name" value="GAF"/>
    <property type="match status" value="1"/>
</dbReference>
<dbReference type="Gene3D" id="3.30.450.40">
    <property type="match status" value="1"/>
</dbReference>
<dbReference type="RefSeq" id="WP_168923053.1">
    <property type="nucleotide sequence ID" value="NZ_CP051461.1"/>
</dbReference>
<dbReference type="InterPro" id="IPR050736">
    <property type="entry name" value="Sensor_HK_Regulatory"/>
</dbReference>
<dbReference type="InterPro" id="IPR036890">
    <property type="entry name" value="HATPase_C_sf"/>
</dbReference>
<dbReference type="SMART" id="SM00387">
    <property type="entry name" value="HATPase_c"/>
    <property type="match status" value="1"/>
</dbReference>
<comment type="catalytic activity">
    <reaction evidence="1">
        <text>ATP + protein L-histidine = ADP + protein N-phospho-L-histidine.</text>
        <dbReference type="EC" id="2.7.13.3"/>
    </reaction>
</comment>
<dbReference type="EC" id="2.7.13.3" evidence="2"/>
<dbReference type="SMART" id="SM00388">
    <property type="entry name" value="HisKA"/>
    <property type="match status" value="1"/>
</dbReference>
<evidence type="ECO:0000313" key="9">
    <source>
        <dbReference type="Proteomes" id="UP000502041"/>
    </source>
</evidence>
<protein>
    <recommendedName>
        <fullName evidence="2">histidine kinase</fullName>
        <ecNumber evidence="2">2.7.13.3</ecNumber>
    </recommendedName>
</protein>
<dbReference type="SUPFAM" id="SSF47384">
    <property type="entry name" value="Homodimeric domain of signal transducing histidine kinase"/>
    <property type="match status" value="1"/>
</dbReference>
<dbReference type="InterPro" id="IPR035965">
    <property type="entry name" value="PAS-like_dom_sf"/>
</dbReference>
<dbReference type="InterPro" id="IPR005467">
    <property type="entry name" value="His_kinase_dom"/>
</dbReference>
<evidence type="ECO:0000256" key="6">
    <source>
        <dbReference type="ARBA" id="ARBA00023012"/>
    </source>
</evidence>
<dbReference type="PRINTS" id="PR00344">
    <property type="entry name" value="BCTRLSENSOR"/>
</dbReference>
<dbReference type="GO" id="GO:0006355">
    <property type="term" value="P:regulation of DNA-templated transcription"/>
    <property type="evidence" value="ECO:0007669"/>
    <property type="project" value="InterPro"/>
</dbReference>
<keyword evidence="6" id="KW-0902">Two-component regulatory system</keyword>
<evidence type="ECO:0000256" key="3">
    <source>
        <dbReference type="ARBA" id="ARBA00022553"/>
    </source>
</evidence>
<dbReference type="SUPFAM" id="SSF55781">
    <property type="entry name" value="GAF domain-like"/>
    <property type="match status" value="1"/>
</dbReference>
<dbReference type="PROSITE" id="PS50109">
    <property type="entry name" value="HIS_KIN"/>
    <property type="match status" value="1"/>
</dbReference>
<dbReference type="GO" id="GO:0000155">
    <property type="term" value="F:phosphorelay sensor kinase activity"/>
    <property type="evidence" value="ECO:0007669"/>
    <property type="project" value="InterPro"/>
</dbReference>
<sequence>MITPAIPLNEADRLEDLYAYGVLDTAPEKIFDEIAELAATICGTRYAAVTFIDGDRHWFKTEYGSVFGESSRNDSICGHAILAQELFEVADTWDNPCFSGNTKLNDAKVRFYSGSQLNSSRGNSIGMLCVMDSEPRSLNTSQKQSLTQLAGVLMASLEAARQSRMLNWLGTLIDAVTDEVMVFDSLSLHFLYANAVALKSLGYSLEEMCRMTPLDVTPDTERDSLMAYLQQLQNGAQQLQFESVRLRQDGVLVPVEMRWQLLTNFGKPVILSIVHDITERKRVSNMKSEFISLVSHELRTPLTAIHGAVKLLDKGVAGILPDAATKLISLAALNTDRLCKMVDDILDLEKLASGKMQFVLQPLLVSAVLERVVQAYAAVAGVAGVQLQVQATPNLCLSADVQRLNQVLANLVSNAIAFAPRGSNVCLSAFAACKSALFIPSLGGDVSDPLAATVCLQVTDCGPGIPEHFRQNIFQRFAQANMQTNRQKGGSGLGLFMAKQMIEHMYGSISYRSQPGCTTFEVILPSAQA</sequence>
<evidence type="ECO:0000313" key="8">
    <source>
        <dbReference type="EMBL" id="QJC57558.1"/>
    </source>
</evidence>
<evidence type="ECO:0000256" key="4">
    <source>
        <dbReference type="ARBA" id="ARBA00022679"/>
    </source>
</evidence>
<dbReference type="PANTHER" id="PTHR43711:SF1">
    <property type="entry name" value="HISTIDINE KINASE 1"/>
    <property type="match status" value="1"/>
</dbReference>
<dbReference type="EMBL" id="CP051461">
    <property type="protein sequence ID" value="QJC57558.1"/>
    <property type="molecule type" value="Genomic_DNA"/>
</dbReference>
<dbReference type="PANTHER" id="PTHR43711">
    <property type="entry name" value="TWO-COMPONENT HISTIDINE KINASE"/>
    <property type="match status" value="1"/>
</dbReference>
<evidence type="ECO:0000256" key="2">
    <source>
        <dbReference type="ARBA" id="ARBA00012438"/>
    </source>
</evidence>
<keyword evidence="3" id="KW-0597">Phosphoprotein</keyword>
<dbReference type="InterPro" id="IPR013767">
    <property type="entry name" value="PAS_fold"/>
</dbReference>
<dbReference type="Pfam" id="PF02518">
    <property type="entry name" value="HATPase_c"/>
    <property type="match status" value="1"/>
</dbReference>
<dbReference type="InterPro" id="IPR004358">
    <property type="entry name" value="Sig_transdc_His_kin-like_C"/>
</dbReference>
<dbReference type="Pfam" id="PF00989">
    <property type="entry name" value="PAS"/>
    <property type="match status" value="1"/>
</dbReference>
<dbReference type="Proteomes" id="UP000502041">
    <property type="component" value="Chromosome"/>
</dbReference>
<dbReference type="InterPro" id="IPR003594">
    <property type="entry name" value="HATPase_dom"/>
</dbReference>
<dbReference type="InterPro" id="IPR003018">
    <property type="entry name" value="GAF"/>
</dbReference>
<dbReference type="InterPro" id="IPR000014">
    <property type="entry name" value="PAS"/>
</dbReference>
<proteinExistence type="predicted"/>
<dbReference type="Pfam" id="PF00512">
    <property type="entry name" value="HisKA"/>
    <property type="match status" value="1"/>
</dbReference>
<dbReference type="Gene3D" id="3.30.450.20">
    <property type="entry name" value="PAS domain"/>
    <property type="match status" value="1"/>
</dbReference>
<feature type="domain" description="Histidine kinase" evidence="7">
    <location>
        <begin position="293"/>
        <end position="528"/>
    </location>
</feature>
<dbReference type="InterPro" id="IPR036097">
    <property type="entry name" value="HisK_dim/P_sf"/>
</dbReference>
<reference evidence="8 9" key="1">
    <citation type="submission" date="2020-04" db="EMBL/GenBank/DDBJ databases">
        <title>Complete genome of a Psychrophilic, Marine, Gas Vacuolate Bacterium Polaromonas vacuolata KCTC 22033T.</title>
        <authorList>
            <person name="Hwang K."/>
            <person name="Kim K.M."/>
        </authorList>
    </citation>
    <scope>NUCLEOTIDE SEQUENCE [LARGE SCALE GENOMIC DNA]</scope>
    <source>
        <strain evidence="8 9">KCTC 22033</strain>
    </source>
</reference>
<dbReference type="Gene3D" id="1.10.287.130">
    <property type="match status" value="1"/>
</dbReference>
<dbReference type="AlphaFoldDB" id="A0A6H2HCF8"/>
<keyword evidence="4 8" id="KW-0808">Transferase</keyword>
<dbReference type="SUPFAM" id="SSF55785">
    <property type="entry name" value="PYP-like sensor domain (PAS domain)"/>
    <property type="match status" value="1"/>
</dbReference>
<dbReference type="SUPFAM" id="SSF55874">
    <property type="entry name" value="ATPase domain of HSP90 chaperone/DNA topoisomerase II/histidine kinase"/>
    <property type="match status" value="1"/>
</dbReference>
<evidence type="ECO:0000259" key="7">
    <source>
        <dbReference type="PROSITE" id="PS50109"/>
    </source>
</evidence>
<evidence type="ECO:0000256" key="1">
    <source>
        <dbReference type="ARBA" id="ARBA00000085"/>
    </source>
</evidence>
<dbReference type="Gene3D" id="3.30.565.10">
    <property type="entry name" value="Histidine kinase-like ATPase, C-terminal domain"/>
    <property type="match status" value="1"/>
</dbReference>
<accession>A0A6H2HCF8</accession>
<dbReference type="SMART" id="SM00091">
    <property type="entry name" value="PAS"/>
    <property type="match status" value="1"/>
</dbReference>